<evidence type="ECO:0000313" key="9">
    <source>
        <dbReference type="Proteomes" id="UP000000270"/>
    </source>
</evidence>
<keyword evidence="3" id="KW-0997">Cell inner membrane</keyword>
<keyword evidence="9" id="KW-1185">Reference proteome</keyword>
<evidence type="ECO:0000256" key="2">
    <source>
        <dbReference type="ARBA" id="ARBA00022475"/>
    </source>
</evidence>
<name>A8IQM8_AZOC5</name>
<dbReference type="CDD" id="cd07984">
    <property type="entry name" value="LPLAT_LABLAT-like"/>
    <property type="match status" value="1"/>
</dbReference>
<dbReference type="Proteomes" id="UP000000270">
    <property type="component" value="Chromosome"/>
</dbReference>
<dbReference type="PANTHER" id="PTHR30606">
    <property type="entry name" value="LIPID A BIOSYNTHESIS LAUROYL ACYLTRANSFERASE"/>
    <property type="match status" value="1"/>
</dbReference>
<dbReference type="PANTHER" id="PTHR30606:SF10">
    <property type="entry name" value="PHOSPHATIDYLINOSITOL MANNOSIDE ACYLTRANSFERASE"/>
    <property type="match status" value="1"/>
</dbReference>
<dbReference type="GO" id="GO:0009247">
    <property type="term" value="P:glycolipid biosynthetic process"/>
    <property type="evidence" value="ECO:0007669"/>
    <property type="project" value="UniProtKB-ARBA"/>
</dbReference>
<dbReference type="Pfam" id="PF03279">
    <property type="entry name" value="Lip_A_acyltrans"/>
    <property type="match status" value="1"/>
</dbReference>
<dbReference type="HOGENOM" id="CLU_831067_0_0_5"/>
<dbReference type="STRING" id="438753.AZC_0801"/>
<keyword evidence="4 8" id="KW-0808">Transferase</keyword>
<dbReference type="GO" id="GO:0016746">
    <property type="term" value="F:acyltransferase activity"/>
    <property type="evidence" value="ECO:0007669"/>
    <property type="project" value="UniProtKB-KW"/>
</dbReference>
<reference evidence="8 9" key="6">
    <citation type="journal article" date="2011" name="Appl. Environ. Microbiol.">
        <title>Involvement of the azorhizobial chromosome partition gene (parA) in the onset of bacteroid differentiation during Sesbania rostrata stem nodule development.</title>
        <authorList>
            <person name="Liu CT."/>
            <person name="Lee KB."/>
            <person name="Wang YS."/>
            <person name="Peng MH."/>
            <person name="Lee KT."/>
            <person name="Suzuki S."/>
            <person name="Suzuki T."/>
            <person name="Oyaizu H."/>
        </authorList>
    </citation>
    <scope>NUCLEOTIDE SEQUENCE [LARGE SCALE GENOMIC DNA]</scope>
    <source>
        <strain evidence="9">ATCC 43989 / DSM 5975 / JCM 20966 / LMG 6465 / NBRC 14845 / NCIMB 13405 / ORS 571</strain>
    </source>
</reference>
<evidence type="ECO:0000256" key="1">
    <source>
        <dbReference type="ARBA" id="ARBA00004533"/>
    </source>
</evidence>
<keyword evidence="6 8" id="KW-0012">Acyltransferase</keyword>
<dbReference type="KEGG" id="azc:AZC_0801"/>
<feature type="region of interest" description="Disordered" evidence="7">
    <location>
        <begin position="1"/>
        <end position="26"/>
    </location>
</feature>
<evidence type="ECO:0000256" key="7">
    <source>
        <dbReference type="SAM" id="MobiDB-lite"/>
    </source>
</evidence>
<gene>
    <name evidence="8" type="ordered locus">AZC_0801</name>
</gene>
<dbReference type="eggNOG" id="COG1560">
    <property type="taxonomic scope" value="Bacteria"/>
</dbReference>
<dbReference type="RefSeq" id="WP_012169332.1">
    <property type="nucleotide sequence ID" value="NC_009937.1"/>
</dbReference>
<sequence length="339" mass="37569">MHEAEAGDVGEAAAPDAPRKTRKPYVWNPPPVPDWADLRAGGERRATFLRYWRTAGLKDLGDFAFHYAFRFMPIDLCSAIGAAMGRLAGRFGYKENAIRARANLRRIDPTLSEAEIEARVRSHFENVGRVMAEFSILHRLVKAGRITVENDGPALKWSKDGPLIFISCHTGNWEATGALMHAVGIDWSAIYTPPGRPAQHVIANRVRARFGVHLLPPGAPGIRPTIRLLQEGGTLSMFCDEVHHGRVMAPLFGRPAHVDGNLAIAVRFARMTGAKIIVGHCTRLKGARFHVHCSDPVDLPSHTDPDVPLIEDVKVLDAMLEPIIRKNCGQWYFLDNSFD</sequence>
<comment type="subcellular location">
    <subcellularLocation>
        <location evidence="1">Cell inner membrane</location>
    </subcellularLocation>
</comment>
<evidence type="ECO:0000256" key="6">
    <source>
        <dbReference type="ARBA" id="ARBA00023315"/>
    </source>
</evidence>
<evidence type="ECO:0000256" key="3">
    <source>
        <dbReference type="ARBA" id="ARBA00022519"/>
    </source>
</evidence>
<evidence type="ECO:0000256" key="4">
    <source>
        <dbReference type="ARBA" id="ARBA00022679"/>
    </source>
</evidence>
<reference evidence="8 9" key="3">
    <citation type="journal article" date="2008" name="BMC Genomics">
        <title>The genome of the versatile nitrogen fixer Azorhizobium caulinodans ORS571.</title>
        <authorList>
            <person name="Lee KB."/>
            <person name="Backer P.D."/>
            <person name="Aono T."/>
            <person name="Liu CT."/>
            <person name="Suzuki S."/>
            <person name="Suzuki T."/>
            <person name="Kaneko T."/>
            <person name="Yamada M."/>
            <person name="Tabata S."/>
            <person name="Kupfer D.M."/>
            <person name="Najar F.Z."/>
            <person name="Wiley G.B."/>
            <person name="Roe B."/>
            <person name="Binnewies T.T."/>
            <person name="Ussery D.W."/>
            <person name="D'Haeze W."/>
            <person name="Herder J.D."/>
            <person name="Gevers D."/>
            <person name="Vereecke D."/>
            <person name="Holsters M."/>
            <person name="Oyaizu H."/>
        </authorList>
    </citation>
    <scope>NUCLEOTIDE SEQUENCE [LARGE SCALE GENOMIC DNA]</scope>
    <source>
        <strain evidence="9">ATCC 43989 / DSM 5975 / JCM 20966 / LMG 6465 / NBRC 14845 / NCIMB 13405 / ORS 571</strain>
    </source>
</reference>
<feature type="compositionally biased region" description="Low complexity" evidence="7">
    <location>
        <begin position="7"/>
        <end position="16"/>
    </location>
</feature>
<accession>A8IQM8</accession>
<dbReference type="EMBL" id="AP009384">
    <property type="protein sequence ID" value="BAF86799.1"/>
    <property type="molecule type" value="Genomic_DNA"/>
</dbReference>
<reference evidence="8 9" key="5">
    <citation type="journal article" date="2010" name="Appl. Environ. Microbiol.">
        <title>phrR-like gene praR of Azorhizobium caulinodans ORS571 is essential for symbiosis with Sesbania rostrata and is involved in expression of reb genes.</title>
        <authorList>
            <person name="Akiba N."/>
            <person name="Aono T."/>
            <person name="Toyazaki H."/>
            <person name="Sato S."/>
            <person name="Oyaizu H."/>
        </authorList>
    </citation>
    <scope>NUCLEOTIDE SEQUENCE [LARGE SCALE GENOMIC DNA]</scope>
    <source>
        <strain evidence="9">ATCC 43989 / DSM 5975 / JCM 20966 / LMG 6465 / NBRC 14845 / NCIMB 13405 / ORS 571</strain>
    </source>
</reference>
<reference evidence="8 9" key="1">
    <citation type="journal article" date="2007" name="Appl. Environ. Microbiol.">
        <title>Rhizobial factors required for stem nodule maturation and maintenance in Sesbania rostrata-Azorhizobium caulinodans ORS571 symbiosis.</title>
        <authorList>
            <person name="Suzuki S."/>
            <person name="Aono T."/>
            <person name="Lee KB."/>
            <person name="Suzuki T."/>
            <person name="Liu CT."/>
            <person name="Miwa H."/>
            <person name="Wakao S."/>
            <person name="Iki T."/>
            <person name="Oyaizu H."/>
        </authorList>
    </citation>
    <scope>NUCLEOTIDE SEQUENCE [LARGE SCALE GENOMIC DNA]</scope>
    <source>
        <strain evidence="9">ATCC 43989 / DSM 5975 / JCM 20966 / LMG 6465 / NBRC 14845 / NCIMB 13405 / ORS 571</strain>
    </source>
</reference>
<proteinExistence type="predicted"/>
<keyword evidence="5" id="KW-0472">Membrane</keyword>
<reference evidence="9" key="2">
    <citation type="submission" date="2007-04" db="EMBL/GenBank/DDBJ databases">
        <title>Complete genome sequence of the nitrogen-fixing bacterium Azorhizobium caulinodans ORS571.</title>
        <authorList>
            <person name="Lee K.B."/>
            <person name="Backer P.D."/>
            <person name="Aono T."/>
            <person name="Liu C.T."/>
            <person name="Suzuki S."/>
            <person name="Suzuki T."/>
            <person name="Kaneko T."/>
            <person name="Yamada M."/>
            <person name="Tabata S."/>
            <person name="Kupfer D.M."/>
            <person name="Najar F.Z."/>
            <person name="Wiley G.B."/>
            <person name="Roe B."/>
            <person name="Binnewies T."/>
            <person name="Ussery D."/>
            <person name="Vereecke D."/>
            <person name="Gevers D."/>
            <person name="Holsters M."/>
            <person name="Oyaizu H."/>
        </authorList>
    </citation>
    <scope>NUCLEOTIDE SEQUENCE [LARGE SCALE GENOMIC DNA]</scope>
    <source>
        <strain evidence="9">ATCC 43989 / DSM 5975 / JCM 20966 / LMG 6465 / NBRC 14845 / NCIMB 13405 / ORS 571</strain>
    </source>
</reference>
<evidence type="ECO:0000313" key="8">
    <source>
        <dbReference type="EMBL" id="BAF86799.1"/>
    </source>
</evidence>
<organism evidence="8 9">
    <name type="scientific">Azorhizobium caulinodans (strain ATCC 43989 / DSM 5975 / JCM 20966 / LMG 6465 / NBRC 14845 / NCIMB 13405 / ORS 571)</name>
    <dbReference type="NCBI Taxonomy" id="438753"/>
    <lineage>
        <taxon>Bacteria</taxon>
        <taxon>Pseudomonadati</taxon>
        <taxon>Pseudomonadota</taxon>
        <taxon>Alphaproteobacteria</taxon>
        <taxon>Hyphomicrobiales</taxon>
        <taxon>Xanthobacteraceae</taxon>
        <taxon>Azorhizobium</taxon>
    </lineage>
</organism>
<keyword evidence="2" id="KW-1003">Cell membrane</keyword>
<dbReference type="AlphaFoldDB" id="A8IQM8"/>
<protein>
    <submittedName>
        <fullName evidence="8">Putative lauroyl/myristoyl acyltransferase</fullName>
    </submittedName>
</protein>
<evidence type="ECO:0000256" key="5">
    <source>
        <dbReference type="ARBA" id="ARBA00023136"/>
    </source>
</evidence>
<reference evidence="8 9" key="4">
    <citation type="journal article" date="2009" name="Appl. Environ. Microbiol.">
        <title>Comparative genome-wide transcriptional profiling of Azorhizobium caulinodans ORS571 grown under free-living and symbiotic conditions.</title>
        <authorList>
            <person name="Tsukada S."/>
            <person name="Aono T."/>
            <person name="Akiba N."/>
            <person name="Lee KB."/>
            <person name="Liu CT."/>
            <person name="Toyazaki H."/>
            <person name="Oyaizu H."/>
        </authorList>
    </citation>
    <scope>NUCLEOTIDE SEQUENCE [LARGE SCALE GENOMIC DNA]</scope>
    <source>
        <strain evidence="9">ATCC 43989 / DSM 5975 / JCM 20966 / LMG 6465 / NBRC 14845 / NCIMB 13405 / ORS 571</strain>
    </source>
</reference>
<dbReference type="GO" id="GO:0005886">
    <property type="term" value="C:plasma membrane"/>
    <property type="evidence" value="ECO:0007669"/>
    <property type="project" value="UniProtKB-SubCell"/>
</dbReference>
<dbReference type="InterPro" id="IPR004960">
    <property type="entry name" value="LipA_acyltrans"/>
</dbReference>